<protein>
    <submittedName>
        <fullName evidence="1">Uncharacterized protein</fullName>
    </submittedName>
</protein>
<dbReference type="Proteomes" id="UP001225034">
    <property type="component" value="Unassembled WGS sequence"/>
</dbReference>
<evidence type="ECO:0000313" key="1">
    <source>
        <dbReference type="EMBL" id="MDQ0207691.1"/>
    </source>
</evidence>
<accession>A0ABT9YJI9</accession>
<gene>
    <name evidence="1" type="ORF">J2S05_002492</name>
</gene>
<name>A0ABT9YJI9_9BACI</name>
<evidence type="ECO:0000313" key="2">
    <source>
        <dbReference type="Proteomes" id="UP001225034"/>
    </source>
</evidence>
<proteinExistence type="predicted"/>
<comment type="caution">
    <text evidence="1">The sequence shown here is derived from an EMBL/GenBank/DDBJ whole genome shotgun (WGS) entry which is preliminary data.</text>
</comment>
<keyword evidence="2" id="KW-1185">Reference proteome</keyword>
<dbReference type="EMBL" id="JAUSUA010000003">
    <property type="protein sequence ID" value="MDQ0207691.1"/>
    <property type="molecule type" value="Genomic_DNA"/>
</dbReference>
<sequence length="46" mass="5181">MDFVGLSRRMTSEPRWIEDCQGLELDSKSDVIEIKTDGISPRGGVR</sequence>
<reference evidence="1 2" key="1">
    <citation type="submission" date="2023-07" db="EMBL/GenBank/DDBJ databases">
        <title>Genomic Encyclopedia of Type Strains, Phase IV (KMG-IV): sequencing the most valuable type-strain genomes for metagenomic binning, comparative biology and taxonomic classification.</title>
        <authorList>
            <person name="Goeker M."/>
        </authorList>
    </citation>
    <scope>NUCLEOTIDE SEQUENCE [LARGE SCALE GENOMIC DNA]</scope>
    <source>
        <strain evidence="1 2">DSM 19154</strain>
    </source>
</reference>
<organism evidence="1 2">
    <name type="scientific">Alkalicoccobacillus murimartini</name>
    <dbReference type="NCBI Taxonomy" id="171685"/>
    <lineage>
        <taxon>Bacteria</taxon>
        <taxon>Bacillati</taxon>
        <taxon>Bacillota</taxon>
        <taxon>Bacilli</taxon>
        <taxon>Bacillales</taxon>
        <taxon>Bacillaceae</taxon>
        <taxon>Alkalicoccobacillus</taxon>
    </lineage>
</organism>